<feature type="domain" description="GDP/GTP exchange factor Sec2 N-terminal" evidence="4">
    <location>
        <begin position="92"/>
        <end position="165"/>
    </location>
</feature>
<dbReference type="GO" id="GO:0006887">
    <property type="term" value="P:exocytosis"/>
    <property type="evidence" value="ECO:0007669"/>
    <property type="project" value="TreeGrafter"/>
</dbReference>
<name>A0A9W7SZJ8_9PEZI</name>
<evidence type="ECO:0000313" key="6">
    <source>
        <dbReference type="Proteomes" id="UP001138500"/>
    </source>
</evidence>
<dbReference type="AlphaFoldDB" id="A0A9W7SZJ8"/>
<organism evidence="5 6">
    <name type="scientific">Teratosphaeria destructans</name>
    <dbReference type="NCBI Taxonomy" id="418781"/>
    <lineage>
        <taxon>Eukaryota</taxon>
        <taxon>Fungi</taxon>
        <taxon>Dikarya</taxon>
        <taxon>Ascomycota</taxon>
        <taxon>Pezizomycotina</taxon>
        <taxon>Dothideomycetes</taxon>
        <taxon>Dothideomycetidae</taxon>
        <taxon>Mycosphaerellales</taxon>
        <taxon>Teratosphaeriaceae</taxon>
        <taxon>Teratosphaeria</taxon>
    </lineage>
</organism>
<comment type="caution">
    <text evidence="5">The sequence shown here is derived from an EMBL/GenBank/DDBJ whole genome shotgun (WGS) entry which is preliminary data.</text>
</comment>
<dbReference type="GO" id="GO:0070319">
    <property type="term" value="C:Golgi to plasma membrane transport vesicle"/>
    <property type="evidence" value="ECO:0007669"/>
    <property type="project" value="TreeGrafter"/>
</dbReference>
<dbReference type="EMBL" id="RIBY02000369">
    <property type="protein sequence ID" value="KAH9843387.1"/>
    <property type="molecule type" value="Genomic_DNA"/>
</dbReference>
<proteinExistence type="predicted"/>
<sequence>MSWGTASSDEASKVRELEAEVESLADKANNASQRFAEYENEIRVLNARLRQQQRRDDKEDPVDAGQGASQSDKPGISRFGSFMHSRKVSPMMSAASAASSREKELEAALVKEQTARIAAEKKVKEVNAEIEELSASLFQQANEMVAAERKENAALRDKVEMLEKQALEFCGTGRGSEEEVWKENARLKERIKTMEQREIERRRRLEKIEAAQRRVERARSLLIPR</sequence>
<reference evidence="5 6" key="1">
    <citation type="journal article" date="2018" name="IMA Fungus">
        <title>IMA Genome-F 10: Nine draft genome sequences of Claviceps purpurea s.lat., including C. arundinis, C. humidiphila, and C. cf. spartinae, pseudomolecules for the pitch canker pathogen Fusarium circinatum, draft genome of Davidsoniella eucalypti, Grosmannia galeiformis, Quambalaria eucalypti, and Teratosphaeria destructans.</title>
        <authorList>
            <person name="Wingfield B.D."/>
            <person name="Liu M."/>
            <person name="Nguyen H.D."/>
            <person name="Lane F.A."/>
            <person name="Morgan S.W."/>
            <person name="De Vos L."/>
            <person name="Wilken P.M."/>
            <person name="Duong T.A."/>
            <person name="Aylward J."/>
            <person name="Coetzee M.P."/>
            <person name="Dadej K."/>
            <person name="De Beer Z.W."/>
            <person name="Findlay W."/>
            <person name="Havenga M."/>
            <person name="Kolarik M."/>
            <person name="Menzies J.G."/>
            <person name="Naidoo K."/>
            <person name="Pochopski O."/>
            <person name="Shoukouhi P."/>
            <person name="Santana Q.C."/>
            <person name="Seifert K.A."/>
            <person name="Soal N."/>
            <person name="Steenkamp E.T."/>
            <person name="Tatham C.T."/>
            <person name="van der Nest M.A."/>
            <person name="Wingfield M.J."/>
        </authorList>
    </citation>
    <scope>NUCLEOTIDE SEQUENCE [LARGE SCALE GENOMIC DNA]</scope>
    <source>
        <strain evidence="5">CMW44962</strain>
    </source>
</reference>
<dbReference type="Pfam" id="PF06428">
    <property type="entry name" value="Sec2p"/>
    <property type="match status" value="1"/>
</dbReference>
<feature type="region of interest" description="Disordered" evidence="3">
    <location>
        <begin position="47"/>
        <end position="101"/>
    </location>
</feature>
<evidence type="ECO:0000256" key="2">
    <source>
        <dbReference type="SAM" id="Coils"/>
    </source>
</evidence>
<evidence type="ECO:0000259" key="4">
    <source>
        <dbReference type="Pfam" id="PF06428"/>
    </source>
</evidence>
<dbReference type="Proteomes" id="UP001138500">
    <property type="component" value="Unassembled WGS sequence"/>
</dbReference>
<dbReference type="InterPro" id="IPR009449">
    <property type="entry name" value="Sec2_N"/>
</dbReference>
<dbReference type="GO" id="GO:0005085">
    <property type="term" value="F:guanyl-nucleotide exchange factor activity"/>
    <property type="evidence" value="ECO:0007669"/>
    <property type="project" value="InterPro"/>
</dbReference>
<keyword evidence="1 2" id="KW-0175">Coiled coil</keyword>
<dbReference type="SUPFAM" id="SSF144284">
    <property type="entry name" value="Sec2 N-terminal region"/>
    <property type="match status" value="1"/>
</dbReference>
<protein>
    <submittedName>
        <fullName evidence="5">GDP/GTP exchange factor Sec2p</fullName>
    </submittedName>
</protein>
<dbReference type="PANTHER" id="PTHR14430">
    <property type="entry name" value="RABIN3-RELATED"/>
    <property type="match status" value="1"/>
</dbReference>
<feature type="coiled-coil region" evidence="2">
    <location>
        <begin position="116"/>
        <end position="165"/>
    </location>
</feature>
<dbReference type="GO" id="GO:0051286">
    <property type="term" value="C:cell tip"/>
    <property type="evidence" value="ECO:0007669"/>
    <property type="project" value="TreeGrafter"/>
</dbReference>
<keyword evidence="6" id="KW-1185">Reference proteome</keyword>
<evidence type="ECO:0000313" key="5">
    <source>
        <dbReference type="EMBL" id="KAH9843387.1"/>
    </source>
</evidence>
<reference evidence="5 6" key="2">
    <citation type="journal article" date="2021" name="Curr. Genet.">
        <title>Genetic response to nitrogen starvation in the aggressive Eucalyptus foliar pathogen Teratosphaeria destructans.</title>
        <authorList>
            <person name="Havenga M."/>
            <person name="Wingfield B.D."/>
            <person name="Wingfield M.J."/>
            <person name="Dreyer L.L."/>
            <person name="Roets F."/>
            <person name="Aylward J."/>
        </authorList>
    </citation>
    <scope>NUCLEOTIDE SEQUENCE [LARGE SCALE GENOMIC DNA]</scope>
    <source>
        <strain evidence="5">CMW44962</strain>
    </source>
</reference>
<feature type="region of interest" description="Disordered" evidence="3">
    <location>
        <begin position="1"/>
        <end position="31"/>
    </location>
</feature>
<evidence type="ECO:0000256" key="3">
    <source>
        <dbReference type="SAM" id="MobiDB-lite"/>
    </source>
</evidence>
<gene>
    <name evidence="5" type="ORF">Tdes44962_MAKER07457</name>
</gene>
<dbReference type="OrthoDB" id="5560525at2759"/>
<evidence type="ECO:0000256" key="1">
    <source>
        <dbReference type="ARBA" id="ARBA00023054"/>
    </source>
</evidence>
<dbReference type="InterPro" id="IPR040351">
    <property type="entry name" value="RAB3IL/RAB3IP/Sec2"/>
</dbReference>
<accession>A0A9W7SZJ8</accession>
<dbReference type="Gene3D" id="1.20.5.4880">
    <property type="match status" value="1"/>
</dbReference>
<dbReference type="PANTHER" id="PTHR14430:SF4">
    <property type="entry name" value="GDP_GTP EXCHANGE FACTOR SEC2 N-TERMINAL DOMAIN-CONTAINING PROTEIN"/>
    <property type="match status" value="1"/>
</dbReference>